<protein>
    <submittedName>
        <fullName evidence="1">DUF4363 family protein</fullName>
    </submittedName>
</protein>
<keyword evidence="2" id="KW-1185">Reference proteome</keyword>
<dbReference type="RefSeq" id="WP_349216253.1">
    <property type="nucleotide sequence ID" value="NZ_JBBMFA010000095.1"/>
</dbReference>
<evidence type="ECO:0000313" key="2">
    <source>
        <dbReference type="Proteomes" id="UP001477672"/>
    </source>
</evidence>
<comment type="caution">
    <text evidence="1">The sequence shown here is derived from an EMBL/GenBank/DDBJ whole genome shotgun (WGS) entry which is preliminary data.</text>
</comment>
<accession>A0ABV1GGN1</accession>
<reference evidence="1 2" key="1">
    <citation type="submission" date="2024-03" db="EMBL/GenBank/DDBJ databases">
        <title>Human intestinal bacterial collection.</title>
        <authorList>
            <person name="Pauvert C."/>
            <person name="Hitch T.C.A."/>
            <person name="Clavel T."/>
        </authorList>
    </citation>
    <scope>NUCLEOTIDE SEQUENCE [LARGE SCALE GENOMIC DNA]</scope>
    <source>
        <strain evidence="1 2">CLA-JM-H11</strain>
    </source>
</reference>
<dbReference type="Proteomes" id="UP001477672">
    <property type="component" value="Unassembled WGS sequence"/>
</dbReference>
<evidence type="ECO:0000313" key="1">
    <source>
        <dbReference type="EMBL" id="MEQ2520708.1"/>
    </source>
</evidence>
<dbReference type="EMBL" id="JBBMFA010000095">
    <property type="protein sequence ID" value="MEQ2520708.1"/>
    <property type="molecule type" value="Genomic_DNA"/>
</dbReference>
<sequence>MNRRVYAALLILLSTFSLSWFSHIQIHRITEYTCAGLSEIRQAASEEKYDLASQILDETLSYYKHKQHFLEFFIKRETVITTTVNLQGLKAYINRTSIADLFSEIAKAQEQLQMMEHLFTAIV</sequence>
<organism evidence="1 2">
    <name type="scientific">Ruthenibacterium intestinale</name>
    <dbReference type="NCBI Taxonomy" id="3133163"/>
    <lineage>
        <taxon>Bacteria</taxon>
        <taxon>Bacillati</taxon>
        <taxon>Bacillota</taxon>
        <taxon>Clostridia</taxon>
        <taxon>Eubacteriales</taxon>
        <taxon>Oscillospiraceae</taxon>
        <taxon>Ruthenibacterium</taxon>
    </lineage>
</organism>
<gene>
    <name evidence="1" type="ORF">WMO24_09745</name>
</gene>
<name>A0ABV1GGN1_9FIRM</name>
<proteinExistence type="predicted"/>